<dbReference type="SMART" id="SM00288">
    <property type="entry name" value="VHS"/>
    <property type="match status" value="1"/>
</dbReference>
<protein>
    <recommendedName>
        <fullName evidence="2">VHS domain-containing protein</fullName>
    </recommendedName>
</protein>
<evidence type="ECO:0000256" key="1">
    <source>
        <dbReference type="SAM" id="MobiDB-lite"/>
    </source>
</evidence>
<feature type="region of interest" description="Disordered" evidence="1">
    <location>
        <begin position="64"/>
        <end position="90"/>
    </location>
</feature>
<organism evidence="3 4">
    <name type="scientific">Marasmius crinis-equi</name>
    <dbReference type="NCBI Taxonomy" id="585013"/>
    <lineage>
        <taxon>Eukaryota</taxon>
        <taxon>Fungi</taxon>
        <taxon>Dikarya</taxon>
        <taxon>Basidiomycota</taxon>
        <taxon>Agaricomycotina</taxon>
        <taxon>Agaricomycetes</taxon>
        <taxon>Agaricomycetidae</taxon>
        <taxon>Agaricales</taxon>
        <taxon>Marasmiineae</taxon>
        <taxon>Marasmiaceae</taxon>
        <taxon>Marasmius</taxon>
    </lineage>
</organism>
<feature type="region of interest" description="Disordered" evidence="1">
    <location>
        <begin position="353"/>
        <end position="378"/>
    </location>
</feature>
<dbReference type="Gene3D" id="1.25.40.90">
    <property type="match status" value="1"/>
</dbReference>
<dbReference type="EMBL" id="JBAHYK010001411">
    <property type="protein sequence ID" value="KAL0568112.1"/>
    <property type="molecule type" value="Genomic_DNA"/>
</dbReference>
<keyword evidence="4" id="KW-1185">Reference proteome</keyword>
<evidence type="ECO:0000259" key="2">
    <source>
        <dbReference type="PROSITE" id="PS50179"/>
    </source>
</evidence>
<accession>A0ABR3EYV3</accession>
<dbReference type="Pfam" id="PF00790">
    <property type="entry name" value="VHS"/>
    <property type="match status" value="1"/>
</dbReference>
<dbReference type="Proteomes" id="UP001465976">
    <property type="component" value="Unassembled WGS sequence"/>
</dbReference>
<dbReference type="InterPro" id="IPR008942">
    <property type="entry name" value="ENTH_VHS"/>
</dbReference>
<evidence type="ECO:0000313" key="4">
    <source>
        <dbReference type="Proteomes" id="UP001465976"/>
    </source>
</evidence>
<feature type="domain" description="VHS" evidence="2">
    <location>
        <begin position="226"/>
        <end position="357"/>
    </location>
</feature>
<evidence type="ECO:0000313" key="3">
    <source>
        <dbReference type="EMBL" id="KAL0568112.1"/>
    </source>
</evidence>
<proteinExistence type="predicted"/>
<feature type="compositionally biased region" description="Polar residues" evidence="1">
    <location>
        <begin position="80"/>
        <end position="90"/>
    </location>
</feature>
<sequence>MDTPKPIIPAPEWKESIFTQVWGNVDYPGPVVTNPSPQIASDPFHVSSTPEVSLDFQFSHETQERYLPSTDPRNERNPFHTPSTSETNLVTPDGALRIHSDYGTISVDPRAEPAVDAFATEVLPMSIFGSSPLASATTSSQLNSVGASVLPVRTKSTSEITSLPRATRNPLSIPFDALRSRFSSNWSAPHSSLVRDPIEAVSGASTSTTTGRRAQRTRKIDYREGVITSTIGCEDWALILDVCERASANENNAKEAARALRKTFKYEPPPAQLGAVRLWVTMLRNCSELFISQATTKRFFDVLEDLLSTSRTNLVVKERVLNVLGTAAYASKNEKDAGFRMLWKRYKAPDKPEEGIPFDTDDPTLIPPWPSDSPFHDDSEVAPRDLVQAMPNGRFEGHL</sequence>
<dbReference type="PROSITE" id="PS50179">
    <property type="entry name" value="VHS"/>
    <property type="match status" value="1"/>
</dbReference>
<name>A0ABR3EYV3_9AGAR</name>
<dbReference type="InterPro" id="IPR045007">
    <property type="entry name" value="LSB5"/>
</dbReference>
<dbReference type="PANTHER" id="PTHR47789">
    <property type="entry name" value="LAS SEVENTEEN-BINDING PROTEIN 5"/>
    <property type="match status" value="1"/>
</dbReference>
<dbReference type="CDD" id="cd16980">
    <property type="entry name" value="VHS_Lsb5"/>
    <property type="match status" value="1"/>
</dbReference>
<dbReference type="PANTHER" id="PTHR47789:SF2">
    <property type="entry name" value="VHS DOMAIN-CONTAINING PROTEIN"/>
    <property type="match status" value="1"/>
</dbReference>
<gene>
    <name evidence="3" type="ORF">V5O48_013881</name>
</gene>
<dbReference type="SUPFAM" id="SSF48464">
    <property type="entry name" value="ENTH/VHS domain"/>
    <property type="match status" value="1"/>
</dbReference>
<reference evidence="3 4" key="1">
    <citation type="submission" date="2024-02" db="EMBL/GenBank/DDBJ databases">
        <title>A draft genome for the cacao thread blight pathogen Marasmius crinis-equi.</title>
        <authorList>
            <person name="Cohen S.P."/>
            <person name="Baruah I.K."/>
            <person name="Amoako-Attah I."/>
            <person name="Bukari Y."/>
            <person name="Meinhardt L.W."/>
            <person name="Bailey B.A."/>
        </authorList>
    </citation>
    <scope>NUCLEOTIDE SEQUENCE [LARGE SCALE GENOMIC DNA]</scope>
    <source>
        <strain evidence="3 4">GH-76</strain>
    </source>
</reference>
<dbReference type="InterPro" id="IPR002014">
    <property type="entry name" value="VHS_dom"/>
</dbReference>
<comment type="caution">
    <text evidence="3">The sequence shown here is derived from an EMBL/GenBank/DDBJ whole genome shotgun (WGS) entry which is preliminary data.</text>
</comment>